<name>A0AA37V7W2_9BACT</name>
<keyword evidence="5" id="KW-1185">Reference proteome</keyword>
<evidence type="ECO:0000256" key="1">
    <source>
        <dbReference type="SAM" id="MobiDB-lite"/>
    </source>
</evidence>
<dbReference type="InterPro" id="IPR008964">
    <property type="entry name" value="Invasin/intimin_cell_adhesion"/>
</dbReference>
<comment type="caution">
    <text evidence="4">The sequence shown here is derived from an EMBL/GenBank/DDBJ whole genome shotgun (WGS) entry which is preliminary data.</text>
</comment>
<proteinExistence type="predicted"/>
<reference evidence="4" key="1">
    <citation type="submission" date="2022-08" db="EMBL/GenBank/DDBJ databases">
        <title>Draft genome sequencing of Roseisolibacter agri AW1220.</title>
        <authorList>
            <person name="Tobiishi Y."/>
            <person name="Tonouchi A."/>
        </authorList>
    </citation>
    <scope>NUCLEOTIDE SEQUENCE</scope>
    <source>
        <strain evidence="4">AW1220</strain>
    </source>
</reference>
<dbReference type="SUPFAM" id="SSF81296">
    <property type="entry name" value="E set domains"/>
    <property type="match status" value="1"/>
</dbReference>
<dbReference type="InterPro" id="IPR003343">
    <property type="entry name" value="Big_2"/>
</dbReference>
<feature type="domain" description="BIG2" evidence="3">
    <location>
        <begin position="190"/>
        <end position="237"/>
    </location>
</feature>
<feature type="region of interest" description="Disordered" evidence="1">
    <location>
        <begin position="471"/>
        <end position="493"/>
    </location>
</feature>
<accession>A0AA37V7W2</accession>
<dbReference type="InterPro" id="IPR013783">
    <property type="entry name" value="Ig-like_fold"/>
</dbReference>
<evidence type="ECO:0000259" key="3">
    <source>
        <dbReference type="Pfam" id="PF02368"/>
    </source>
</evidence>
<gene>
    <name evidence="4" type="ORF">rosag_36740</name>
</gene>
<feature type="region of interest" description="Disordered" evidence="1">
    <location>
        <begin position="1"/>
        <end position="30"/>
    </location>
</feature>
<dbReference type="Gene3D" id="2.60.40.1080">
    <property type="match status" value="1"/>
</dbReference>
<dbReference type="InterPro" id="IPR014756">
    <property type="entry name" value="Ig_E-set"/>
</dbReference>
<feature type="domain" description="IPT/TIG" evidence="2">
    <location>
        <begin position="252"/>
        <end position="326"/>
    </location>
</feature>
<evidence type="ECO:0000313" key="4">
    <source>
        <dbReference type="EMBL" id="GLC27161.1"/>
    </source>
</evidence>
<dbReference type="EMBL" id="BRXS01000005">
    <property type="protein sequence ID" value="GLC27161.1"/>
    <property type="molecule type" value="Genomic_DNA"/>
</dbReference>
<dbReference type="CDD" id="cd00102">
    <property type="entry name" value="IPT"/>
    <property type="match status" value="1"/>
</dbReference>
<dbReference type="RefSeq" id="WP_284351607.1">
    <property type="nucleotide sequence ID" value="NZ_BRXS01000005.1"/>
</dbReference>
<dbReference type="Pfam" id="PF02368">
    <property type="entry name" value="Big_2"/>
    <property type="match status" value="1"/>
</dbReference>
<sequence length="919" mass="95722">MVSNLSDRLRPRTSAAVPGGARPASRPAGRVRSRAALLPLAFGLAAGGLTACGGGGDGPPPSPATIGAADPGTALAGTVGADLTTPVRVRVADAGGRAVKGTTVTWTPTDGGRATPATSATDADGVASTTWTLGSAAGAQTLAASTGSSSVRTVLTATAAAGRPATVRVQGDSSLGLVPGITVALSAVVADRFGNQVTGAPITWRSGDPTVVTVDDAGRLIARAPGTTAIEVTSDTARARLTVRVDAVSAMSIARISPDTLVPGGTVTVDGAGFVQTGAGTEVWVSGVKASVLEVTPTRIRATVPAVSALPCAPPSGGAVTVRRNLGTGIVDSVRRGAVLPVATRRSLRVGESVAALTADEARCTQLDGGGRYVVSVFNTDQSGDRLVFAQLRGTTGGVTGTQPLAVRTPSRVVAPSRTVAAPAPSAAERRAIEGAREHAGRLEWERALVRRAGSPVAALRAARARGDVAGPRLLGRARRPAASRSPSPSAAPSASSAALAVAAPSLGDTVSINVYNLSSRTCARGIPVRARVVYVGTRSVVYEDVGNSQAGTMDAEYRQVGQEFDQVMFPILERNFGNPLAMDQQLDRDGKIGMIFSKVINDSMPNVLGFVTSCNFFPKSEAAFAASNEMELFYARAPRQGEGAAAWRYSLRSTTIHEVKHITAFGEKIARAAGGIPNYEDSWLEESTARVSEELFARTFSNAAWRGNTGYNGVGCELTRCDDRPFSMAKHWTTLQYYYRNVGDLSPFAGSNDFNATYYASGWSLVRWAVDQYGGTDEAAFLRDLTLEPRLSGIANIAARTGRPPAEMLADWALAMYVDDAPGLTPARAQLSIPSWNGREILRGLNTFNSLSYPGVFPLAVRPVTYGEFQSQDLLLRGWSTAFFELSGAPTAPQLLELRSPTGGAVAPTVRLAMIRVE</sequence>
<dbReference type="SUPFAM" id="SSF49373">
    <property type="entry name" value="Invasin/intimin cell-adhesion fragments"/>
    <property type="match status" value="2"/>
</dbReference>
<evidence type="ECO:0000313" key="5">
    <source>
        <dbReference type="Proteomes" id="UP001161325"/>
    </source>
</evidence>
<dbReference type="InterPro" id="IPR002909">
    <property type="entry name" value="IPT_dom"/>
</dbReference>
<protein>
    <recommendedName>
        <fullName evidence="6">Attaching and effacing protein</fullName>
    </recommendedName>
</protein>
<organism evidence="4 5">
    <name type="scientific">Roseisolibacter agri</name>
    <dbReference type="NCBI Taxonomy" id="2014610"/>
    <lineage>
        <taxon>Bacteria</taxon>
        <taxon>Pseudomonadati</taxon>
        <taxon>Gemmatimonadota</taxon>
        <taxon>Gemmatimonadia</taxon>
        <taxon>Gemmatimonadales</taxon>
        <taxon>Gemmatimonadaceae</taxon>
        <taxon>Roseisolibacter</taxon>
    </lineage>
</organism>
<dbReference type="Proteomes" id="UP001161325">
    <property type="component" value="Unassembled WGS sequence"/>
</dbReference>
<dbReference type="Pfam" id="PF01833">
    <property type="entry name" value="TIG"/>
    <property type="match status" value="1"/>
</dbReference>
<feature type="compositionally biased region" description="Low complexity" evidence="1">
    <location>
        <begin position="483"/>
        <end position="493"/>
    </location>
</feature>
<evidence type="ECO:0000259" key="2">
    <source>
        <dbReference type="Pfam" id="PF01833"/>
    </source>
</evidence>
<dbReference type="AlphaFoldDB" id="A0AA37V7W2"/>
<dbReference type="Gene3D" id="2.60.40.10">
    <property type="entry name" value="Immunoglobulins"/>
    <property type="match status" value="2"/>
</dbReference>
<evidence type="ECO:0008006" key="6">
    <source>
        <dbReference type="Google" id="ProtNLM"/>
    </source>
</evidence>